<evidence type="ECO:0000256" key="2">
    <source>
        <dbReference type="ARBA" id="ARBA00022475"/>
    </source>
</evidence>
<feature type="transmembrane region" description="Helical" evidence="7">
    <location>
        <begin position="16"/>
        <end position="40"/>
    </location>
</feature>
<evidence type="ECO:0000256" key="4">
    <source>
        <dbReference type="ARBA" id="ARBA00022989"/>
    </source>
</evidence>
<keyword evidence="9" id="KW-1185">Reference proteome</keyword>
<feature type="region of interest" description="Disordered" evidence="6">
    <location>
        <begin position="48"/>
        <end position="70"/>
    </location>
</feature>
<dbReference type="InterPro" id="IPR005899">
    <property type="entry name" value="Na_pump_deCOase"/>
</dbReference>
<protein>
    <submittedName>
        <fullName evidence="8">Sodium pump decarboxylase subunit gamma</fullName>
    </submittedName>
</protein>
<keyword evidence="5 7" id="KW-0472">Membrane</keyword>
<reference evidence="8 9" key="1">
    <citation type="submission" date="2018-10" db="EMBL/GenBank/DDBJ databases">
        <authorList>
            <person name="Zhang X."/>
        </authorList>
    </citation>
    <scope>NUCLEOTIDE SEQUENCE [LARGE SCALE GENOMIC DNA]</scope>
    <source>
        <strain evidence="8 9">SK-G1</strain>
    </source>
</reference>
<evidence type="ECO:0000256" key="1">
    <source>
        <dbReference type="ARBA" id="ARBA00004236"/>
    </source>
</evidence>
<comment type="subcellular location">
    <subcellularLocation>
        <location evidence="1">Cell membrane</location>
    </subcellularLocation>
</comment>
<keyword evidence="3 7" id="KW-0812">Transmembrane</keyword>
<dbReference type="EMBL" id="CP033169">
    <property type="protein sequence ID" value="AYO30546.1"/>
    <property type="molecule type" value="Genomic_DNA"/>
</dbReference>
<dbReference type="KEGG" id="bacg:D2962_07865"/>
<proteinExistence type="predicted"/>
<evidence type="ECO:0000256" key="3">
    <source>
        <dbReference type="ARBA" id="ARBA00022692"/>
    </source>
</evidence>
<gene>
    <name evidence="8" type="ORF">D2962_07865</name>
</gene>
<evidence type="ECO:0000313" key="8">
    <source>
        <dbReference type="EMBL" id="AYO30546.1"/>
    </source>
</evidence>
<name>A0A3G2R522_9FIRM</name>
<dbReference type="GO" id="GO:0036376">
    <property type="term" value="P:sodium ion export across plasma membrane"/>
    <property type="evidence" value="ECO:0007669"/>
    <property type="project" value="InterPro"/>
</dbReference>
<dbReference type="NCBIfam" id="TIGR01195">
    <property type="entry name" value="oadG_fam"/>
    <property type="match status" value="1"/>
</dbReference>
<evidence type="ECO:0000256" key="7">
    <source>
        <dbReference type="SAM" id="Phobius"/>
    </source>
</evidence>
<dbReference type="Proteomes" id="UP000280960">
    <property type="component" value="Chromosome"/>
</dbReference>
<dbReference type="GO" id="GO:0005886">
    <property type="term" value="C:plasma membrane"/>
    <property type="evidence" value="ECO:0007669"/>
    <property type="project" value="UniProtKB-SubCell"/>
</dbReference>
<evidence type="ECO:0000256" key="6">
    <source>
        <dbReference type="SAM" id="MobiDB-lite"/>
    </source>
</evidence>
<sequence>MNSIAQDLMESLKTGLLGMGIVMVALYSLSLILDLMRYIFYPQARQVKKNEKTGEPVEEIKQPEPPHEQDNRELVAVITAALSEYLQKPITHIRIGSIRQIHKTTPEWGRAARYENVYNNL</sequence>
<dbReference type="RefSeq" id="WP_120769011.1">
    <property type="nucleotide sequence ID" value="NZ_CP033169.1"/>
</dbReference>
<keyword evidence="2" id="KW-1003">Cell membrane</keyword>
<evidence type="ECO:0000313" key="9">
    <source>
        <dbReference type="Proteomes" id="UP000280960"/>
    </source>
</evidence>
<organism evidence="8 9">
    <name type="scientific">Biomaibacter acetigenes</name>
    <dbReference type="NCBI Taxonomy" id="2316383"/>
    <lineage>
        <taxon>Bacteria</taxon>
        <taxon>Bacillati</taxon>
        <taxon>Bacillota</taxon>
        <taxon>Clostridia</taxon>
        <taxon>Thermosediminibacterales</taxon>
        <taxon>Tepidanaerobacteraceae</taxon>
        <taxon>Biomaibacter</taxon>
    </lineage>
</organism>
<accession>A0A3G2R522</accession>
<evidence type="ECO:0000256" key="5">
    <source>
        <dbReference type="ARBA" id="ARBA00023136"/>
    </source>
</evidence>
<dbReference type="Pfam" id="PF04277">
    <property type="entry name" value="OAD_gamma"/>
    <property type="match status" value="1"/>
</dbReference>
<keyword evidence="4 7" id="KW-1133">Transmembrane helix</keyword>
<dbReference type="AlphaFoldDB" id="A0A3G2R522"/>
<dbReference type="GO" id="GO:0015081">
    <property type="term" value="F:sodium ion transmembrane transporter activity"/>
    <property type="evidence" value="ECO:0007669"/>
    <property type="project" value="InterPro"/>
</dbReference>